<evidence type="ECO:0000256" key="4">
    <source>
        <dbReference type="ARBA" id="ARBA00022771"/>
    </source>
</evidence>
<evidence type="ECO:0000256" key="6">
    <source>
        <dbReference type="ARBA" id="ARBA00023015"/>
    </source>
</evidence>
<dbReference type="FunFam" id="3.30.160.60:FF:000145">
    <property type="entry name" value="Zinc finger protein 574"/>
    <property type="match status" value="1"/>
</dbReference>
<evidence type="ECO:0000256" key="10">
    <source>
        <dbReference type="PROSITE-ProRule" id="PRU00042"/>
    </source>
</evidence>
<dbReference type="FunFam" id="3.30.160.60:FF:000340">
    <property type="entry name" value="zinc finger protein 473 isoform X1"/>
    <property type="match status" value="1"/>
</dbReference>
<keyword evidence="9" id="KW-0539">Nucleus</keyword>
<dbReference type="GO" id="GO:0008270">
    <property type="term" value="F:zinc ion binding"/>
    <property type="evidence" value="ECO:0007669"/>
    <property type="project" value="UniProtKB-KW"/>
</dbReference>
<dbReference type="GO" id="GO:0000978">
    <property type="term" value="F:RNA polymerase II cis-regulatory region sequence-specific DNA binding"/>
    <property type="evidence" value="ECO:0007669"/>
    <property type="project" value="TreeGrafter"/>
</dbReference>
<name>A0AAV2NIM2_9HYME</name>
<protein>
    <recommendedName>
        <fullName evidence="12">C2H2-type domain-containing protein</fullName>
    </recommendedName>
</protein>
<dbReference type="InterPro" id="IPR013087">
    <property type="entry name" value="Znf_C2H2_type"/>
</dbReference>
<evidence type="ECO:0000313" key="14">
    <source>
        <dbReference type="Proteomes" id="UP001497644"/>
    </source>
</evidence>
<dbReference type="AlphaFoldDB" id="A0AAV2NIM2"/>
<dbReference type="SUPFAM" id="SSF57667">
    <property type="entry name" value="beta-beta-alpha zinc fingers"/>
    <property type="match status" value="2"/>
</dbReference>
<evidence type="ECO:0000256" key="9">
    <source>
        <dbReference type="ARBA" id="ARBA00023242"/>
    </source>
</evidence>
<dbReference type="GO" id="GO:0000981">
    <property type="term" value="F:DNA-binding transcription factor activity, RNA polymerase II-specific"/>
    <property type="evidence" value="ECO:0007669"/>
    <property type="project" value="TreeGrafter"/>
</dbReference>
<keyword evidence="8" id="KW-0804">Transcription</keyword>
<evidence type="ECO:0000256" key="2">
    <source>
        <dbReference type="ARBA" id="ARBA00022723"/>
    </source>
</evidence>
<dbReference type="PROSITE" id="PS00028">
    <property type="entry name" value="ZINC_FINGER_C2H2_1"/>
    <property type="match status" value="4"/>
</dbReference>
<evidence type="ECO:0000256" key="8">
    <source>
        <dbReference type="ARBA" id="ARBA00023163"/>
    </source>
</evidence>
<feature type="domain" description="C2H2-type" evidence="12">
    <location>
        <begin position="454"/>
        <end position="481"/>
    </location>
</feature>
<dbReference type="PROSITE" id="PS50157">
    <property type="entry name" value="ZINC_FINGER_C2H2_2"/>
    <property type="match status" value="4"/>
</dbReference>
<gene>
    <name evidence="13" type="ORF">LPLAT_LOCUS5809</name>
</gene>
<proteinExistence type="predicted"/>
<feature type="compositionally biased region" description="Basic residues" evidence="11">
    <location>
        <begin position="336"/>
        <end position="354"/>
    </location>
</feature>
<dbReference type="GO" id="GO:0005634">
    <property type="term" value="C:nucleus"/>
    <property type="evidence" value="ECO:0007669"/>
    <property type="project" value="UniProtKB-SubCell"/>
</dbReference>
<feature type="domain" description="C2H2-type" evidence="12">
    <location>
        <begin position="398"/>
        <end position="425"/>
    </location>
</feature>
<evidence type="ECO:0000256" key="1">
    <source>
        <dbReference type="ARBA" id="ARBA00004123"/>
    </source>
</evidence>
<keyword evidence="5" id="KW-0862">Zinc</keyword>
<dbReference type="InterPro" id="IPR036236">
    <property type="entry name" value="Znf_C2H2_sf"/>
</dbReference>
<feature type="region of interest" description="Disordered" evidence="11">
    <location>
        <begin position="325"/>
        <end position="358"/>
    </location>
</feature>
<dbReference type="Gene3D" id="3.30.160.60">
    <property type="entry name" value="Classic Zinc Finger"/>
    <property type="match status" value="3"/>
</dbReference>
<evidence type="ECO:0000256" key="3">
    <source>
        <dbReference type="ARBA" id="ARBA00022737"/>
    </source>
</evidence>
<evidence type="ECO:0000259" key="12">
    <source>
        <dbReference type="PROSITE" id="PS50157"/>
    </source>
</evidence>
<dbReference type="Pfam" id="PF00096">
    <property type="entry name" value="zf-C2H2"/>
    <property type="match status" value="2"/>
</dbReference>
<organism evidence="13 14">
    <name type="scientific">Lasius platythorax</name>
    <dbReference type="NCBI Taxonomy" id="488582"/>
    <lineage>
        <taxon>Eukaryota</taxon>
        <taxon>Metazoa</taxon>
        <taxon>Ecdysozoa</taxon>
        <taxon>Arthropoda</taxon>
        <taxon>Hexapoda</taxon>
        <taxon>Insecta</taxon>
        <taxon>Pterygota</taxon>
        <taxon>Neoptera</taxon>
        <taxon>Endopterygota</taxon>
        <taxon>Hymenoptera</taxon>
        <taxon>Apocrita</taxon>
        <taxon>Aculeata</taxon>
        <taxon>Formicoidea</taxon>
        <taxon>Formicidae</taxon>
        <taxon>Formicinae</taxon>
        <taxon>Lasius</taxon>
        <taxon>Lasius</taxon>
    </lineage>
</organism>
<comment type="subcellular location">
    <subcellularLocation>
        <location evidence="1">Nucleus</location>
    </subcellularLocation>
</comment>
<dbReference type="EMBL" id="OZ034825">
    <property type="protein sequence ID" value="CAL1679658.1"/>
    <property type="molecule type" value="Genomic_DNA"/>
</dbReference>
<dbReference type="Proteomes" id="UP001497644">
    <property type="component" value="Chromosome 2"/>
</dbReference>
<dbReference type="PANTHER" id="PTHR24384">
    <property type="entry name" value="FINGER PUTATIVE TRANSCRIPTION FACTOR FAMILY-RELATED"/>
    <property type="match status" value="1"/>
</dbReference>
<reference evidence="13" key="1">
    <citation type="submission" date="2024-04" db="EMBL/GenBank/DDBJ databases">
        <authorList>
            <consortium name="Molecular Ecology Group"/>
        </authorList>
    </citation>
    <scope>NUCLEOTIDE SEQUENCE</scope>
</reference>
<keyword evidence="7" id="KW-0238">DNA-binding</keyword>
<evidence type="ECO:0000256" key="7">
    <source>
        <dbReference type="ARBA" id="ARBA00023125"/>
    </source>
</evidence>
<feature type="domain" description="C2H2-type" evidence="12">
    <location>
        <begin position="370"/>
        <end position="397"/>
    </location>
</feature>
<feature type="compositionally biased region" description="Low complexity" evidence="11">
    <location>
        <begin position="493"/>
        <end position="510"/>
    </location>
</feature>
<keyword evidence="2" id="KW-0479">Metal-binding</keyword>
<keyword evidence="14" id="KW-1185">Reference proteome</keyword>
<dbReference type="InterPro" id="IPR050752">
    <property type="entry name" value="C2H2-ZF_domain"/>
</dbReference>
<dbReference type="PANTHER" id="PTHR24384:SF189">
    <property type="entry name" value="C2H2-TYPE DOMAIN-CONTAINING PROTEIN-RELATED"/>
    <property type="match status" value="1"/>
</dbReference>
<keyword evidence="4 10" id="KW-0863">Zinc-finger</keyword>
<evidence type="ECO:0000256" key="5">
    <source>
        <dbReference type="ARBA" id="ARBA00022833"/>
    </source>
</evidence>
<feature type="region of interest" description="Disordered" evidence="11">
    <location>
        <begin position="474"/>
        <end position="510"/>
    </location>
</feature>
<sequence>MNFTPFPGFTGSLPTGTVHQFATAKFAQNLTTGGQVVGVLSGGEGGVHYLRPVDPNGFAVAQGGNSQQQQIITLPITVPGKDGTQQQQTVQIQVVNPSVSQSGNSGDQPKYHLAPISLSQFPQGAATVLTVAYSQQGADGVQIQVQPQNTVATTQTSDQTTQSTSTAVTTTSQQTIQQTVQLPGAPEGLTVVAQIPQDLILRESIEESKEDVKEGTTPVALIKRGSVKNQGNQSGEEFITSMPASWQSLATPGSTVADYLSRLPTSTLPLSLQHFLKFSAETIKRESTIESSPLGADGLDASGSTASGEQAVQITVAGGETAIIPDVVEEQEPGAKPKRKKKYKKKPPKPKKPKPGQVSIVTALDGTTLFCCPQCNMAYPEKESLEQHLIGHKIERRFICDICGAGLKRKEHLERHKLGHNPDRPFICSVCMKGFKRKEHLNLHFVIHSGQKTEVCTECGKAFYRKDHLRKHARSHLAKRAKEDPLNTSDAAQNQQQADQQQQQVEQMQQQSSVPELQQIQIQVGQGSQAQIHQISVSEQSTVVLPTAAETGAMTMLHHQQQQQTAAAAATTTTTTDATATALATAYRPESTWAVLSFQSSAR</sequence>
<keyword evidence="6" id="KW-0805">Transcription regulation</keyword>
<accession>A0AAV2NIM2</accession>
<evidence type="ECO:0000313" key="13">
    <source>
        <dbReference type="EMBL" id="CAL1679658.1"/>
    </source>
</evidence>
<keyword evidence="3" id="KW-0677">Repeat</keyword>
<evidence type="ECO:0000256" key="11">
    <source>
        <dbReference type="SAM" id="MobiDB-lite"/>
    </source>
</evidence>
<dbReference type="SMART" id="SM00355">
    <property type="entry name" value="ZnF_C2H2"/>
    <property type="match status" value="4"/>
</dbReference>
<feature type="domain" description="C2H2-type" evidence="12">
    <location>
        <begin position="426"/>
        <end position="453"/>
    </location>
</feature>